<dbReference type="AlphaFoldDB" id="A0A3M7PLC9"/>
<proteinExistence type="predicted"/>
<keyword evidence="1" id="KW-0472">Membrane</keyword>
<accession>A0A3M7PLC9</accession>
<dbReference type="Proteomes" id="UP000276133">
    <property type="component" value="Unassembled WGS sequence"/>
</dbReference>
<organism evidence="2 3">
    <name type="scientific">Brachionus plicatilis</name>
    <name type="common">Marine rotifer</name>
    <name type="synonym">Brachionus muelleri</name>
    <dbReference type="NCBI Taxonomy" id="10195"/>
    <lineage>
        <taxon>Eukaryota</taxon>
        <taxon>Metazoa</taxon>
        <taxon>Spiralia</taxon>
        <taxon>Gnathifera</taxon>
        <taxon>Rotifera</taxon>
        <taxon>Eurotatoria</taxon>
        <taxon>Monogononta</taxon>
        <taxon>Pseudotrocha</taxon>
        <taxon>Ploima</taxon>
        <taxon>Brachionidae</taxon>
        <taxon>Brachionus</taxon>
    </lineage>
</organism>
<keyword evidence="1" id="KW-1133">Transmembrane helix</keyword>
<name>A0A3M7PLC9_BRAPC</name>
<keyword evidence="1" id="KW-0812">Transmembrane</keyword>
<comment type="caution">
    <text evidence="2">The sequence shown here is derived from an EMBL/GenBank/DDBJ whole genome shotgun (WGS) entry which is preliminary data.</text>
</comment>
<feature type="transmembrane region" description="Helical" evidence="1">
    <location>
        <begin position="20"/>
        <end position="36"/>
    </location>
</feature>
<dbReference type="EMBL" id="REGN01009984">
    <property type="protein sequence ID" value="RMZ99945.1"/>
    <property type="molecule type" value="Genomic_DNA"/>
</dbReference>
<gene>
    <name evidence="2" type="ORF">BpHYR1_015956</name>
</gene>
<reference evidence="2 3" key="1">
    <citation type="journal article" date="2018" name="Sci. Rep.">
        <title>Genomic signatures of local adaptation to the degree of environmental predictability in rotifers.</title>
        <authorList>
            <person name="Franch-Gras L."/>
            <person name="Hahn C."/>
            <person name="Garcia-Roger E.M."/>
            <person name="Carmona M.J."/>
            <person name="Serra M."/>
            <person name="Gomez A."/>
        </authorList>
    </citation>
    <scope>NUCLEOTIDE SEQUENCE [LARGE SCALE GENOMIC DNA]</scope>
    <source>
        <strain evidence="2">HYR1</strain>
    </source>
</reference>
<evidence type="ECO:0000313" key="3">
    <source>
        <dbReference type="Proteomes" id="UP000276133"/>
    </source>
</evidence>
<protein>
    <submittedName>
        <fullName evidence="2">Uncharacterized protein</fullName>
    </submittedName>
</protein>
<evidence type="ECO:0000256" key="1">
    <source>
        <dbReference type="SAM" id="Phobius"/>
    </source>
</evidence>
<keyword evidence="3" id="KW-1185">Reference proteome</keyword>
<evidence type="ECO:0000313" key="2">
    <source>
        <dbReference type="EMBL" id="RMZ99945.1"/>
    </source>
</evidence>
<sequence length="131" mass="15157">MALFSDSSVYFLLVAETFNNHFFFSQAAFFFIYGVYRTFNTKNIKQGGFQNLMHIDVKKENGIFFNNRIVGNRLSIIRLGQKSKKKLVLLQNKRPLSTFLPLSTSSNRSRSLDEQTDSDGYFIHVKLNDLT</sequence>